<dbReference type="InterPro" id="IPR011701">
    <property type="entry name" value="MFS"/>
</dbReference>
<dbReference type="GO" id="GO:0005886">
    <property type="term" value="C:plasma membrane"/>
    <property type="evidence" value="ECO:0007669"/>
    <property type="project" value="TreeGrafter"/>
</dbReference>
<reference evidence="8" key="1">
    <citation type="submission" date="2022-11" db="EMBL/GenBank/DDBJ databases">
        <authorList>
            <person name="Petersen C."/>
        </authorList>
    </citation>
    <scope>NUCLEOTIDE SEQUENCE</scope>
    <source>
        <strain evidence="8">IBT 29864</strain>
    </source>
</reference>
<feature type="transmembrane region" description="Helical" evidence="6">
    <location>
        <begin position="306"/>
        <end position="327"/>
    </location>
</feature>
<feature type="transmembrane region" description="Helical" evidence="6">
    <location>
        <begin position="39"/>
        <end position="63"/>
    </location>
</feature>
<feature type="transmembrane region" description="Helical" evidence="6">
    <location>
        <begin position="159"/>
        <end position="181"/>
    </location>
</feature>
<keyword evidence="3 6" id="KW-1133">Transmembrane helix</keyword>
<evidence type="ECO:0000256" key="1">
    <source>
        <dbReference type="ARBA" id="ARBA00004141"/>
    </source>
</evidence>
<keyword evidence="9" id="KW-1185">Reference proteome</keyword>
<feature type="transmembrane region" description="Helical" evidence="6">
    <location>
        <begin position="232"/>
        <end position="250"/>
    </location>
</feature>
<sequence length="537" mass="57434">MDEAKVVSPLEEVSNGYATGPDDREGEETETLATWRISLILFSLCVGLMLSMMDNSIVSTSIYTIALRFDSLSEAMWVILAYTLSYLGMSVIFAQLSDFVGRMYAVLGAFTVFIAFSIGAGCAQTLHQLIAFRAIQGVGGSGLYALSLIVALEISTPKMWPLVSGLVGASIAVAGVLGPILGGILTEYASWRWIFWINAPCGVVPMVMFTIAWPRGRSHEKVARKSFSQFDVVGSVLLLLASILVVFGLHEGGTGTAAWDSALVVATLVIGAICWIALFLWSFVLSRPRWSHISAIYPATLFKHRVLVAGIISTMFTGFTFFVVIFNLPLRSQIVNSQSPAAAGVRLLPLLCAVAVGSFLGGALSSKKNRTFDTFAVATALVILGAGLLSTIPSDLKMPAKVYGFEAIVGFGIGLTFSSISLLTTIETSANLHAVAQGIVSQVRVFGGSVGVTAANASFRLQSHRDLRGILSEEQIQALQTSPKIIDTLGASQATAVRQAYSDAFSQSMRVCVYMAAAGFVAALFTWQRHPKLKKTH</sequence>
<accession>A0A9W9UX49</accession>
<protein>
    <recommendedName>
        <fullName evidence="7">Major facilitator superfamily (MFS) profile domain-containing protein</fullName>
    </recommendedName>
</protein>
<feature type="transmembrane region" description="Helical" evidence="6">
    <location>
        <begin position="402"/>
        <end position="423"/>
    </location>
</feature>
<feature type="transmembrane region" description="Helical" evidence="6">
    <location>
        <begin position="103"/>
        <end position="126"/>
    </location>
</feature>
<dbReference type="PANTHER" id="PTHR23501:SF43">
    <property type="entry name" value="MULTIDRUG TRANSPORTER, PUTATIVE (AFU_ORTHOLOGUE AFUA_6G03040)-RELATED"/>
    <property type="match status" value="1"/>
</dbReference>
<feature type="transmembrane region" description="Helical" evidence="6">
    <location>
        <begin position="132"/>
        <end position="152"/>
    </location>
</feature>
<feature type="region of interest" description="Disordered" evidence="5">
    <location>
        <begin position="1"/>
        <end position="26"/>
    </location>
</feature>
<dbReference type="GO" id="GO:0022857">
    <property type="term" value="F:transmembrane transporter activity"/>
    <property type="evidence" value="ECO:0007669"/>
    <property type="project" value="InterPro"/>
</dbReference>
<feature type="transmembrane region" description="Helical" evidence="6">
    <location>
        <begin position="262"/>
        <end position="285"/>
    </location>
</feature>
<dbReference type="RefSeq" id="XP_056549766.1">
    <property type="nucleotide sequence ID" value="XM_056703806.1"/>
</dbReference>
<evidence type="ECO:0000256" key="3">
    <source>
        <dbReference type="ARBA" id="ARBA00022989"/>
    </source>
</evidence>
<gene>
    <name evidence="8" type="ORF">N7496_010893</name>
</gene>
<dbReference type="InterPro" id="IPR036259">
    <property type="entry name" value="MFS_trans_sf"/>
</dbReference>
<evidence type="ECO:0000256" key="4">
    <source>
        <dbReference type="ARBA" id="ARBA00023136"/>
    </source>
</evidence>
<organism evidence="8 9">
    <name type="scientific">Penicillium cataractarum</name>
    <dbReference type="NCBI Taxonomy" id="2100454"/>
    <lineage>
        <taxon>Eukaryota</taxon>
        <taxon>Fungi</taxon>
        <taxon>Dikarya</taxon>
        <taxon>Ascomycota</taxon>
        <taxon>Pezizomycotina</taxon>
        <taxon>Eurotiomycetes</taxon>
        <taxon>Eurotiomycetidae</taxon>
        <taxon>Eurotiales</taxon>
        <taxon>Aspergillaceae</taxon>
        <taxon>Penicillium</taxon>
    </lineage>
</organism>
<proteinExistence type="predicted"/>
<dbReference type="Pfam" id="PF07690">
    <property type="entry name" value="MFS_1"/>
    <property type="match status" value="1"/>
</dbReference>
<name>A0A9W9UX49_9EURO</name>
<reference evidence="8" key="2">
    <citation type="journal article" date="2023" name="IMA Fungus">
        <title>Comparative genomic study of the Penicillium genus elucidates a diverse pangenome and 15 lateral gene transfer events.</title>
        <authorList>
            <person name="Petersen C."/>
            <person name="Sorensen T."/>
            <person name="Nielsen M.R."/>
            <person name="Sondergaard T.E."/>
            <person name="Sorensen J.L."/>
            <person name="Fitzpatrick D.A."/>
            <person name="Frisvad J.C."/>
            <person name="Nielsen K.L."/>
        </authorList>
    </citation>
    <scope>NUCLEOTIDE SEQUENCE</scope>
    <source>
        <strain evidence="8">IBT 29864</strain>
    </source>
</reference>
<keyword evidence="4 6" id="KW-0472">Membrane</keyword>
<comment type="subcellular location">
    <subcellularLocation>
        <location evidence="1">Membrane</location>
        <topology evidence="1">Multi-pass membrane protein</topology>
    </subcellularLocation>
</comment>
<dbReference type="EMBL" id="JAPZBS010000009">
    <property type="protein sequence ID" value="KAJ5358480.1"/>
    <property type="molecule type" value="Genomic_DNA"/>
</dbReference>
<feature type="domain" description="Major facilitator superfamily (MFS) profile" evidence="7">
    <location>
        <begin position="40"/>
        <end position="534"/>
    </location>
</feature>
<dbReference type="GeneID" id="81442985"/>
<evidence type="ECO:0000256" key="6">
    <source>
        <dbReference type="SAM" id="Phobius"/>
    </source>
</evidence>
<dbReference type="PANTHER" id="PTHR23501">
    <property type="entry name" value="MAJOR FACILITATOR SUPERFAMILY"/>
    <property type="match status" value="1"/>
</dbReference>
<feature type="transmembrane region" description="Helical" evidence="6">
    <location>
        <begin position="372"/>
        <end position="390"/>
    </location>
</feature>
<evidence type="ECO:0000313" key="9">
    <source>
        <dbReference type="Proteomes" id="UP001147782"/>
    </source>
</evidence>
<evidence type="ECO:0000313" key="8">
    <source>
        <dbReference type="EMBL" id="KAJ5358480.1"/>
    </source>
</evidence>
<feature type="transmembrane region" description="Helical" evidence="6">
    <location>
        <begin position="511"/>
        <end position="528"/>
    </location>
</feature>
<dbReference type="PROSITE" id="PS50850">
    <property type="entry name" value="MFS"/>
    <property type="match status" value="1"/>
</dbReference>
<feature type="transmembrane region" description="Helical" evidence="6">
    <location>
        <begin position="193"/>
        <end position="212"/>
    </location>
</feature>
<evidence type="ECO:0000259" key="7">
    <source>
        <dbReference type="PROSITE" id="PS50850"/>
    </source>
</evidence>
<dbReference type="Proteomes" id="UP001147782">
    <property type="component" value="Unassembled WGS sequence"/>
</dbReference>
<dbReference type="InterPro" id="IPR020846">
    <property type="entry name" value="MFS_dom"/>
</dbReference>
<dbReference type="OrthoDB" id="440553at2759"/>
<dbReference type="PRINTS" id="PR01036">
    <property type="entry name" value="TCRTETB"/>
</dbReference>
<evidence type="ECO:0000256" key="2">
    <source>
        <dbReference type="ARBA" id="ARBA00022692"/>
    </source>
</evidence>
<dbReference type="AlphaFoldDB" id="A0A9W9UX49"/>
<comment type="caution">
    <text evidence="8">The sequence shown here is derived from an EMBL/GenBank/DDBJ whole genome shotgun (WGS) entry which is preliminary data.</text>
</comment>
<feature type="transmembrane region" description="Helical" evidence="6">
    <location>
        <begin position="75"/>
        <end position="96"/>
    </location>
</feature>
<dbReference type="Gene3D" id="1.20.1250.20">
    <property type="entry name" value="MFS general substrate transporter like domains"/>
    <property type="match status" value="2"/>
</dbReference>
<keyword evidence="2 6" id="KW-0812">Transmembrane</keyword>
<evidence type="ECO:0000256" key="5">
    <source>
        <dbReference type="SAM" id="MobiDB-lite"/>
    </source>
</evidence>
<feature type="transmembrane region" description="Helical" evidence="6">
    <location>
        <begin position="347"/>
        <end position="365"/>
    </location>
</feature>
<dbReference type="SUPFAM" id="SSF103473">
    <property type="entry name" value="MFS general substrate transporter"/>
    <property type="match status" value="1"/>
</dbReference>